<keyword evidence="3" id="KW-1185">Reference proteome</keyword>
<dbReference type="EMBL" id="JAIWYP010000010">
    <property type="protein sequence ID" value="KAH3750071.1"/>
    <property type="molecule type" value="Genomic_DNA"/>
</dbReference>
<evidence type="ECO:0000313" key="3">
    <source>
        <dbReference type="Proteomes" id="UP000828390"/>
    </source>
</evidence>
<name>A0A9D4I4R9_DREPO</name>
<reference evidence="2" key="2">
    <citation type="submission" date="2020-11" db="EMBL/GenBank/DDBJ databases">
        <authorList>
            <person name="McCartney M.A."/>
            <person name="Auch B."/>
            <person name="Kono T."/>
            <person name="Mallez S."/>
            <person name="Becker A."/>
            <person name="Gohl D.M."/>
            <person name="Silverstein K.A.T."/>
            <person name="Koren S."/>
            <person name="Bechman K.B."/>
            <person name="Herman A."/>
            <person name="Abrahante J.E."/>
            <person name="Garbe J."/>
        </authorList>
    </citation>
    <scope>NUCLEOTIDE SEQUENCE</scope>
    <source>
        <strain evidence="2">Duluth1</strain>
        <tissue evidence="2">Whole animal</tissue>
    </source>
</reference>
<gene>
    <name evidence="2" type="ORF">DPMN_184587</name>
</gene>
<reference evidence="2" key="1">
    <citation type="journal article" date="2019" name="bioRxiv">
        <title>The Genome of the Zebra Mussel, Dreissena polymorpha: A Resource for Invasive Species Research.</title>
        <authorList>
            <person name="McCartney M.A."/>
            <person name="Auch B."/>
            <person name="Kono T."/>
            <person name="Mallez S."/>
            <person name="Zhang Y."/>
            <person name="Obille A."/>
            <person name="Becker A."/>
            <person name="Abrahante J.E."/>
            <person name="Garbe J."/>
            <person name="Badalamenti J.P."/>
            <person name="Herman A."/>
            <person name="Mangelson H."/>
            <person name="Liachko I."/>
            <person name="Sullivan S."/>
            <person name="Sone E.D."/>
            <person name="Koren S."/>
            <person name="Silverstein K.A.T."/>
            <person name="Beckman K.B."/>
            <person name="Gohl D.M."/>
        </authorList>
    </citation>
    <scope>NUCLEOTIDE SEQUENCE</scope>
    <source>
        <strain evidence="2">Duluth1</strain>
        <tissue evidence="2">Whole animal</tissue>
    </source>
</reference>
<evidence type="ECO:0000313" key="2">
    <source>
        <dbReference type="EMBL" id="KAH3750071.1"/>
    </source>
</evidence>
<comment type="caution">
    <text evidence="2">The sequence shown here is derived from an EMBL/GenBank/DDBJ whole genome shotgun (WGS) entry which is preliminary data.</text>
</comment>
<proteinExistence type="predicted"/>
<dbReference type="Proteomes" id="UP000828390">
    <property type="component" value="Unassembled WGS sequence"/>
</dbReference>
<dbReference type="AlphaFoldDB" id="A0A9D4I4R9"/>
<sequence>MIIGFVPSKIHAVNVVTLVHWALVGLLGLGDGLGIILEAKSGSLELYAWSQSRLPATSGATKELNASQAGADKELSFTAAGSEDQMFTRALVRLPATSLKQIYYS</sequence>
<accession>A0A9D4I4R9</accession>
<organism evidence="2 3">
    <name type="scientific">Dreissena polymorpha</name>
    <name type="common">Zebra mussel</name>
    <name type="synonym">Mytilus polymorpha</name>
    <dbReference type="NCBI Taxonomy" id="45954"/>
    <lineage>
        <taxon>Eukaryota</taxon>
        <taxon>Metazoa</taxon>
        <taxon>Spiralia</taxon>
        <taxon>Lophotrochozoa</taxon>
        <taxon>Mollusca</taxon>
        <taxon>Bivalvia</taxon>
        <taxon>Autobranchia</taxon>
        <taxon>Heteroconchia</taxon>
        <taxon>Euheterodonta</taxon>
        <taxon>Imparidentia</taxon>
        <taxon>Neoheterodontei</taxon>
        <taxon>Myida</taxon>
        <taxon>Dreissenoidea</taxon>
        <taxon>Dreissenidae</taxon>
        <taxon>Dreissena</taxon>
    </lineage>
</organism>
<evidence type="ECO:0000256" key="1">
    <source>
        <dbReference type="SAM" id="Phobius"/>
    </source>
</evidence>
<keyword evidence="1" id="KW-0812">Transmembrane</keyword>
<feature type="transmembrane region" description="Helical" evidence="1">
    <location>
        <begin position="18"/>
        <end position="37"/>
    </location>
</feature>
<keyword evidence="1" id="KW-1133">Transmembrane helix</keyword>
<protein>
    <submittedName>
        <fullName evidence="2">Uncharacterized protein</fullName>
    </submittedName>
</protein>
<keyword evidence="1" id="KW-0472">Membrane</keyword>